<name>A0ABC9QW32_BACMY</name>
<evidence type="ECO:0000313" key="1">
    <source>
        <dbReference type="EMBL" id="EJR31232.1"/>
    </source>
</evidence>
<dbReference type="AlphaFoldDB" id="A0ABC9QW32"/>
<evidence type="ECO:0000313" key="2">
    <source>
        <dbReference type="Proteomes" id="UP000006976"/>
    </source>
</evidence>
<organism evidence="1 2">
    <name type="scientific">Bacillus mycoides</name>
    <dbReference type="NCBI Taxonomy" id="1405"/>
    <lineage>
        <taxon>Bacteria</taxon>
        <taxon>Bacillati</taxon>
        <taxon>Bacillota</taxon>
        <taxon>Bacilli</taxon>
        <taxon>Bacillales</taxon>
        <taxon>Bacillaceae</taxon>
        <taxon>Bacillus</taxon>
        <taxon>Bacillus cereus group</taxon>
    </lineage>
</organism>
<sequence>MFMLLNFKKRIDFRFSCNYYSYIKVVTKVITINAALCKIRLVYLFKEGGPHIVAQSRKSLKD</sequence>
<dbReference type="Proteomes" id="UP000006976">
    <property type="component" value="Unassembled WGS sequence"/>
</dbReference>
<protein>
    <recommendedName>
        <fullName evidence="3">Transposase</fullName>
    </recommendedName>
</protein>
<reference evidence="1 2" key="1">
    <citation type="submission" date="2012-04" db="EMBL/GenBank/DDBJ databases">
        <title>The Genome Sequence of Bacillus cereus VD078.</title>
        <authorList>
            <consortium name="The Broad Institute Genome Sequencing Platform"/>
            <consortium name="The Broad Institute Genome Sequencing Center for Infectious Disease"/>
            <person name="Feldgarden M."/>
            <person name="Van der Auwera G.A."/>
            <person name="Mahillon J."/>
            <person name="Duprez V."/>
            <person name="Timmery S."/>
            <person name="Mattelet C."/>
            <person name="Dierick K."/>
            <person name="Sun M."/>
            <person name="Yu Z."/>
            <person name="Zhu L."/>
            <person name="Hu X."/>
            <person name="Shank E.B."/>
            <person name="Swiecicka I."/>
            <person name="Hansen B.M."/>
            <person name="Andrup L."/>
            <person name="Young S.K."/>
            <person name="Zeng Q."/>
            <person name="Gargeya S."/>
            <person name="Fitzgerald M."/>
            <person name="Haas B."/>
            <person name="Abouelleil A."/>
            <person name="Alvarado L."/>
            <person name="Arachchi H.M."/>
            <person name="Berlin A."/>
            <person name="Chapman S.B."/>
            <person name="Goldberg J."/>
            <person name="Griggs A."/>
            <person name="Gujja S."/>
            <person name="Hansen M."/>
            <person name="Howarth C."/>
            <person name="Imamovic A."/>
            <person name="Larimer J."/>
            <person name="McCowen C."/>
            <person name="Montmayeur A."/>
            <person name="Murphy C."/>
            <person name="Neiman D."/>
            <person name="Pearson M."/>
            <person name="Priest M."/>
            <person name="Roberts A."/>
            <person name="Saif S."/>
            <person name="Shea T."/>
            <person name="Sisk P."/>
            <person name="Sykes S."/>
            <person name="Wortman J."/>
            <person name="Nusbaum C."/>
            <person name="Birren B."/>
        </authorList>
    </citation>
    <scope>NUCLEOTIDE SEQUENCE [LARGE SCALE GENOMIC DNA]</scope>
    <source>
        <strain evidence="1 2">VD078</strain>
    </source>
</reference>
<dbReference type="EMBL" id="AHEV01000043">
    <property type="protein sequence ID" value="EJR31232.1"/>
    <property type="molecule type" value="Genomic_DNA"/>
</dbReference>
<proteinExistence type="predicted"/>
<accession>A0ABC9QW32</accession>
<evidence type="ECO:0008006" key="3">
    <source>
        <dbReference type="Google" id="ProtNLM"/>
    </source>
</evidence>
<gene>
    <name evidence="1" type="ORF">III_05458</name>
</gene>
<comment type="caution">
    <text evidence="1">The sequence shown here is derived from an EMBL/GenBank/DDBJ whole genome shotgun (WGS) entry which is preliminary data.</text>
</comment>